<evidence type="ECO:0000256" key="3">
    <source>
        <dbReference type="ARBA" id="ARBA00022679"/>
    </source>
</evidence>
<evidence type="ECO:0000313" key="11">
    <source>
        <dbReference type="Proteomes" id="UP001223978"/>
    </source>
</evidence>
<name>A0ABT6SA10_9ACTN</name>
<evidence type="ECO:0000256" key="8">
    <source>
        <dbReference type="SAM" id="MobiDB-lite"/>
    </source>
</evidence>
<dbReference type="Gene3D" id="1.10.510.10">
    <property type="entry name" value="Transferase(Phosphotransferase) domain 1"/>
    <property type="match status" value="1"/>
</dbReference>
<feature type="domain" description="Protein kinase" evidence="9">
    <location>
        <begin position="11"/>
        <end position="268"/>
    </location>
</feature>
<dbReference type="Gene3D" id="3.40.190.10">
    <property type="entry name" value="Periplasmic binding protein-like II"/>
    <property type="match status" value="2"/>
</dbReference>
<dbReference type="PROSITE" id="PS00108">
    <property type="entry name" value="PROTEIN_KINASE_ST"/>
    <property type="match status" value="1"/>
</dbReference>
<dbReference type="Proteomes" id="UP001223978">
    <property type="component" value="Unassembled WGS sequence"/>
</dbReference>
<dbReference type="InterPro" id="IPR008271">
    <property type="entry name" value="Ser/Thr_kinase_AS"/>
</dbReference>
<dbReference type="Pfam" id="PF00497">
    <property type="entry name" value="SBP_bac_3"/>
    <property type="match status" value="1"/>
</dbReference>
<protein>
    <recommendedName>
        <fullName evidence="1">non-specific serine/threonine protein kinase</fullName>
        <ecNumber evidence="1">2.7.11.1</ecNumber>
    </recommendedName>
</protein>
<dbReference type="EMBL" id="JASCIQ010000013">
    <property type="protein sequence ID" value="MDI3405017.1"/>
    <property type="molecule type" value="Genomic_DNA"/>
</dbReference>
<dbReference type="SUPFAM" id="SSF56112">
    <property type="entry name" value="Protein kinase-like (PK-like)"/>
    <property type="match status" value="1"/>
</dbReference>
<organism evidence="10 11">
    <name type="scientific">Streptomyces cavernicola</name>
    <dbReference type="NCBI Taxonomy" id="3043613"/>
    <lineage>
        <taxon>Bacteria</taxon>
        <taxon>Bacillati</taxon>
        <taxon>Actinomycetota</taxon>
        <taxon>Actinomycetes</taxon>
        <taxon>Kitasatosporales</taxon>
        <taxon>Streptomycetaceae</taxon>
        <taxon>Streptomyces</taxon>
    </lineage>
</organism>
<gene>
    <name evidence="10" type="ORF">QIS96_14470</name>
</gene>
<evidence type="ECO:0000256" key="1">
    <source>
        <dbReference type="ARBA" id="ARBA00012513"/>
    </source>
</evidence>
<dbReference type="EC" id="2.7.11.1" evidence="1"/>
<feature type="compositionally biased region" description="Basic and acidic residues" evidence="8">
    <location>
        <begin position="274"/>
        <end position="284"/>
    </location>
</feature>
<keyword evidence="11" id="KW-1185">Reference proteome</keyword>
<dbReference type="InterPro" id="IPR017441">
    <property type="entry name" value="Protein_kinase_ATP_BS"/>
</dbReference>
<evidence type="ECO:0000259" key="9">
    <source>
        <dbReference type="PROSITE" id="PS50011"/>
    </source>
</evidence>
<evidence type="ECO:0000256" key="2">
    <source>
        <dbReference type="ARBA" id="ARBA00022527"/>
    </source>
</evidence>
<evidence type="ECO:0000256" key="5">
    <source>
        <dbReference type="ARBA" id="ARBA00022777"/>
    </source>
</evidence>
<dbReference type="PANTHER" id="PTHR43289:SF6">
    <property type="entry name" value="SERINE_THREONINE-PROTEIN KINASE NEKL-3"/>
    <property type="match status" value="1"/>
</dbReference>
<comment type="caution">
    <text evidence="10">The sequence shown here is derived from an EMBL/GenBank/DDBJ whole genome shotgun (WGS) entry which is preliminary data.</text>
</comment>
<dbReference type="InterPro" id="IPR000719">
    <property type="entry name" value="Prot_kinase_dom"/>
</dbReference>
<evidence type="ECO:0000256" key="4">
    <source>
        <dbReference type="ARBA" id="ARBA00022741"/>
    </source>
</evidence>
<dbReference type="InterPro" id="IPR001638">
    <property type="entry name" value="Solute-binding_3/MltF_N"/>
</dbReference>
<dbReference type="SMART" id="SM00220">
    <property type="entry name" value="S_TKc"/>
    <property type="match status" value="1"/>
</dbReference>
<keyword evidence="2" id="KW-0723">Serine/threonine-protein kinase</keyword>
<dbReference type="Pfam" id="PF00069">
    <property type="entry name" value="Pkinase"/>
    <property type="match status" value="1"/>
</dbReference>
<evidence type="ECO:0000256" key="6">
    <source>
        <dbReference type="ARBA" id="ARBA00022840"/>
    </source>
</evidence>
<proteinExistence type="predicted"/>
<evidence type="ECO:0000256" key="7">
    <source>
        <dbReference type="PROSITE-ProRule" id="PRU10141"/>
    </source>
</evidence>
<feature type="region of interest" description="Disordered" evidence="8">
    <location>
        <begin position="268"/>
        <end position="329"/>
    </location>
</feature>
<evidence type="ECO:0000313" key="10">
    <source>
        <dbReference type="EMBL" id="MDI3405017.1"/>
    </source>
</evidence>
<sequence length="623" mass="65977">MADVRVLAGRYELGELLGRGGMGEVWAAWDPVVHRRVAVKLMRLGEGMAEEERLFLREAQTAGGLSHPGVVTVHDLGRDGDGTLYLVMELVGGRDLGKVLREEGPPAVATAVEWAAQAAAALAAAHEAGVVHRDLKPANLMLTRDGTVKILDFGIARFATTTTTASQVVGTLAYMPPERLLGQPSDARGDLYALGCVLSELLTGEPPFAHVEAPALMFAQVHTEPTPPGATRSGVWAGLDALVAELLAKSPRDRPATAQEVAARLRSLGAAPDQRTEPNQRAEPDQQPLADRPPLPDRPTVPDQPTEPDPHPVAAPPPASPARPVPPTRRRALAVGAGAVLAAAGVTTYALSTRKEPGGTEEKPGGQLLARLRDRGAVTLGIAGERPFGYLKNGRPTGAGPAVAARIFERLGVPEIKARQVAFDALVPAVVAGEIQVVAAGLFITPERCGKVLFADPDHELKDGFLLRSGKVRDPASLTSYDALVRLQRDGLKVACLTDSQLMQYATKDEVEGLLPVPDAAAALSALNSGRADAFVGTHLMVRDLAKGDTRLEASAPVQPVVDGKAVHNAGAFAFARTEKELRDAFNVELRRLKKSGELLRVVEPFGFSEAEMTDLTARDLCD</sequence>
<dbReference type="SUPFAM" id="SSF53850">
    <property type="entry name" value="Periplasmic binding protein-like II"/>
    <property type="match status" value="1"/>
</dbReference>
<dbReference type="InterPro" id="IPR011009">
    <property type="entry name" value="Kinase-like_dom_sf"/>
</dbReference>
<feature type="binding site" evidence="7">
    <location>
        <position position="40"/>
    </location>
    <ligand>
        <name>ATP</name>
        <dbReference type="ChEBI" id="CHEBI:30616"/>
    </ligand>
</feature>
<dbReference type="PROSITE" id="PS00107">
    <property type="entry name" value="PROTEIN_KINASE_ATP"/>
    <property type="match status" value="1"/>
</dbReference>
<accession>A0ABT6SA10</accession>
<dbReference type="RefSeq" id="WP_282542958.1">
    <property type="nucleotide sequence ID" value="NZ_JASCIQ010000013.1"/>
</dbReference>
<feature type="compositionally biased region" description="Pro residues" evidence="8">
    <location>
        <begin position="305"/>
        <end position="327"/>
    </location>
</feature>
<dbReference type="SMART" id="SM00062">
    <property type="entry name" value="PBPb"/>
    <property type="match status" value="1"/>
</dbReference>
<dbReference type="CDD" id="cd14014">
    <property type="entry name" value="STKc_PknB_like"/>
    <property type="match status" value="1"/>
</dbReference>
<dbReference type="Gene3D" id="3.30.200.20">
    <property type="entry name" value="Phosphorylase Kinase, domain 1"/>
    <property type="match status" value="1"/>
</dbReference>
<keyword evidence="6 7" id="KW-0067">ATP-binding</keyword>
<dbReference type="PANTHER" id="PTHR43289">
    <property type="entry name" value="MITOGEN-ACTIVATED PROTEIN KINASE KINASE KINASE 20-RELATED"/>
    <property type="match status" value="1"/>
</dbReference>
<dbReference type="PROSITE" id="PS50011">
    <property type="entry name" value="PROTEIN_KINASE_DOM"/>
    <property type="match status" value="1"/>
</dbReference>
<keyword evidence="3 10" id="KW-0808">Transferase</keyword>
<reference evidence="10 11" key="1">
    <citation type="submission" date="2023-05" db="EMBL/GenBank/DDBJ databases">
        <title>Draft genome sequence of Streptomyces sp. B-S-A6 isolated from a cave soil in Thailand.</title>
        <authorList>
            <person name="Chamroensaksri N."/>
            <person name="Muangham S."/>
        </authorList>
    </citation>
    <scope>NUCLEOTIDE SEQUENCE [LARGE SCALE GENOMIC DNA]</scope>
    <source>
        <strain evidence="10 11">B-S-A6</strain>
    </source>
</reference>
<keyword evidence="5 10" id="KW-0418">Kinase</keyword>
<keyword evidence="4 7" id="KW-0547">Nucleotide-binding</keyword>
<dbReference type="GO" id="GO:0004674">
    <property type="term" value="F:protein serine/threonine kinase activity"/>
    <property type="evidence" value="ECO:0007669"/>
    <property type="project" value="UniProtKB-EC"/>
</dbReference>